<name>A0A645F0S8_9ZZZZ</name>
<gene>
    <name evidence="2" type="ORF">SDC9_153490</name>
</gene>
<reference evidence="2" key="1">
    <citation type="submission" date="2019-08" db="EMBL/GenBank/DDBJ databases">
        <authorList>
            <person name="Kucharzyk K."/>
            <person name="Murdoch R.W."/>
            <person name="Higgins S."/>
            <person name="Loffler F."/>
        </authorList>
    </citation>
    <scope>NUCLEOTIDE SEQUENCE</scope>
</reference>
<accession>A0A645F0S8</accession>
<evidence type="ECO:0000313" key="2">
    <source>
        <dbReference type="EMBL" id="MPN06234.1"/>
    </source>
</evidence>
<dbReference type="AlphaFoldDB" id="A0A645F0S8"/>
<organism evidence="2">
    <name type="scientific">bioreactor metagenome</name>
    <dbReference type="NCBI Taxonomy" id="1076179"/>
    <lineage>
        <taxon>unclassified sequences</taxon>
        <taxon>metagenomes</taxon>
        <taxon>ecological metagenomes</taxon>
    </lineage>
</organism>
<proteinExistence type="predicted"/>
<dbReference type="EMBL" id="VSSQ01052132">
    <property type="protein sequence ID" value="MPN06234.1"/>
    <property type="molecule type" value="Genomic_DNA"/>
</dbReference>
<protein>
    <submittedName>
        <fullName evidence="2">Uncharacterized protein</fullName>
    </submittedName>
</protein>
<evidence type="ECO:0000256" key="1">
    <source>
        <dbReference type="SAM" id="MobiDB-lite"/>
    </source>
</evidence>
<comment type="caution">
    <text evidence="2">The sequence shown here is derived from an EMBL/GenBank/DDBJ whole genome shotgun (WGS) entry which is preliminary data.</text>
</comment>
<sequence>MFSKKIGRFRKDIVAGTGGYFVTLSPSGDSGGGCIDTQLFSVFIIKPDRDSDIVQNQLFLTIGGLDGLELVFPNLSQSNDVGHGTHDVFIHVGESARLTAESDYKATPQSVLDKDRNGNE</sequence>
<feature type="region of interest" description="Disordered" evidence="1">
    <location>
        <begin position="101"/>
        <end position="120"/>
    </location>
</feature>